<dbReference type="Pfam" id="PF26200">
    <property type="entry name" value="Rcat_RNF216"/>
    <property type="match status" value="1"/>
</dbReference>
<keyword evidence="5" id="KW-0863">Zinc-finger</keyword>
<reference evidence="9" key="1">
    <citation type="submission" date="2023-07" db="EMBL/GenBank/DDBJ databases">
        <authorList>
            <consortium name="AG Swart"/>
            <person name="Singh M."/>
            <person name="Singh A."/>
            <person name="Seah K."/>
            <person name="Emmerich C."/>
        </authorList>
    </citation>
    <scope>NUCLEOTIDE SEQUENCE</scope>
    <source>
        <strain evidence="9">DP1</strain>
    </source>
</reference>
<gene>
    <name evidence="9" type="ORF">ECRASSUSDP1_LOCUS16766</name>
</gene>
<evidence type="ECO:0000313" key="9">
    <source>
        <dbReference type="EMBL" id="CAI2375404.1"/>
    </source>
</evidence>
<evidence type="ECO:0000256" key="2">
    <source>
        <dbReference type="ARBA" id="ARBA00022679"/>
    </source>
</evidence>
<dbReference type="GO" id="GO:0004842">
    <property type="term" value="F:ubiquitin-protein transferase activity"/>
    <property type="evidence" value="ECO:0007669"/>
    <property type="project" value="TreeGrafter"/>
</dbReference>
<evidence type="ECO:0000256" key="7">
    <source>
        <dbReference type="ARBA" id="ARBA00022833"/>
    </source>
</evidence>
<name>A0AAD1XMK6_EUPCR</name>
<dbReference type="Proteomes" id="UP001295684">
    <property type="component" value="Unassembled WGS sequence"/>
</dbReference>
<dbReference type="PANTHER" id="PTHR22770">
    <property type="entry name" value="UBIQUITIN CONJUGATING ENZYME 7 INTERACTING PROTEIN-RELATED"/>
    <property type="match status" value="1"/>
</dbReference>
<dbReference type="GO" id="GO:0043161">
    <property type="term" value="P:proteasome-mediated ubiquitin-dependent protein catabolic process"/>
    <property type="evidence" value="ECO:0007669"/>
    <property type="project" value="TreeGrafter"/>
</dbReference>
<evidence type="ECO:0000259" key="8">
    <source>
        <dbReference type="PROSITE" id="PS51873"/>
    </source>
</evidence>
<dbReference type="EMBL" id="CAMPGE010016879">
    <property type="protein sequence ID" value="CAI2375404.1"/>
    <property type="molecule type" value="Genomic_DNA"/>
</dbReference>
<dbReference type="InterPro" id="IPR044066">
    <property type="entry name" value="TRIAD_supradom"/>
</dbReference>
<dbReference type="CDD" id="cd20336">
    <property type="entry name" value="Rcat_RBR"/>
    <property type="match status" value="1"/>
</dbReference>
<evidence type="ECO:0000256" key="3">
    <source>
        <dbReference type="ARBA" id="ARBA00022723"/>
    </source>
</evidence>
<dbReference type="Gene3D" id="1.20.120.1750">
    <property type="match status" value="1"/>
</dbReference>
<sequence>MQQDFRREVVCCVCGEVAEDGNFGILCCNEHYLCGDCGVGFIESMLSKPETQVPAKCCFCKTEIDMKQVERYLSYEQRVIYEKYYTLNKLDSKLHKVVHCQYCEYFEIWRIDNYSTFFYCQNNECRKGICLVCDQILQVSPSGIMTRSRTAHLDREILVHSECFKYMQMKEDWIDALIEGSQRVCPKCNNGGLKNGACNKMTCDKCNILWCYVCGQDEDHADKKDLNGNFDQHFIDWENNSKRCPKMLKFLAANDQRWDKDDEEANRDFFYKICLYKSIRGFFKKYTQEQFKALCEVAPMAKHHGYNLQEAMTMDLEVVKR</sequence>
<dbReference type="GO" id="GO:0097039">
    <property type="term" value="P:protein linear polyubiquitination"/>
    <property type="evidence" value="ECO:0007669"/>
    <property type="project" value="TreeGrafter"/>
</dbReference>
<dbReference type="SUPFAM" id="SSF57850">
    <property type="entry name" value="RING/U-box"/>
    <property type="match status" value="1"/>
</dbReference>
<evidence type="ECO:0000256" key="6">
    <source>
        <dbReference type="ARBA" id="ARBA00022786"/>
    </source>
</evidence>
<evidence type="ECO:0000256" key="4">
    <source>
        <dbReference type="ARBA" id="ARBA00022737"/>
    </source>
</evidence>
<accession>A0AAD1XMK6</accession>
<comment type="caution">
    <text evidence="9">The sequence shown here is derived from an EMBL/GenBank/DDBJ whole genome shotgun (WGS) entry which is preliminary data.</text>
</comment>
<dbReference type="PANTHER" id="PTHR22770:SF13">
    <property type="entry name" value="RING-TYPE DOMAIN-CONTAINING PROTEIN"/>
    <property type="match status" value="1"/>
</dbReference>
<keyword evidence="2" id="KW-0808">Transferase</keyword>
<dbReference type="GO" id="GO:0043130">
    <property type="term" value="F:ubiquitin binding"/>
    <property type="evidence" value="ECO:0007669"/>
    <property type="project" value="TreeGrafter"/>
</dbReference>
<dbReference type="GO" id="GO:0000151">
    <property type="term" value="C:ubiquitin ligase complex"/>
    <property type="evidence" value="ECO:0007669"/>
    <property type="project" value="TreeGrafter"/>
</dbReference>
<keyword evidence="10" id="KW-1185">Reference proteome</keyword>
<evidence type="ECO:0000256" key="1">
    <source>
        <dbReference type="ARBA" id="ARBA00004906"/>
    </source>
</evidence>
<dbReference type="InterPro" id="IPR051628">
    <property type="entry name" value="LUBAC_E3_Ligases"/>
</dbReference>
<feature type="domain" description="RING-type" evidence="8">
    <location>
        <begin position="7"/>
        <end position="244"/>
    </location>
</feature>
<dbReference type="GO" id="GO:0008270">
    <property type="term" value="F:zinc ion binding"/>
    <property type="evidence" value="ECO:0007669"/>
    <property type="project" value="UniProtKB-KW"/>
</dbReference>
<organism evidence="9 10">
    <name type="scientific">Euplotes crassus</name>
    <dbReference type="NCBI Taxonomy" id="5936"/>
    <lineage>
        <taxon>Eukaryota</taxon>
        <taxon>Sar</taxon>
        <taxon>Alveolata</taxon>
        <taxon>Ciliophora</taxon>
        <taxon>Intramacronucleata</taxon>
        <taxon>Spirotrichea</taxon>
        <taxon>Hypotrichia</taxon>
        <taxon>Euplotida</taxon>
        <taxon>Euplotidae</taxon>
        <taxon>Moneuplotes</taxon>
    </lineage>
</organism>
<proteinExistence type="predicted"/>
<evidence type="ECO:0000256" key="5">
    <source>
        <dbReference type="ARBA" id="ARBA00022771"/>
    </source>
</evidence>
<evidence type="ECO:0000313" key="10">
    <source>
        <dbReference type="Proteomes" id="UP001295684"/>
    </source>
</evidence>
<keyword evidence="4" id="KW-0677">Repeat</keyword>
<keyword evidence="7" id="KW-0862">Zinc</keyword>
<protein>
    <recommendedName>
        <fullName evidence="8">RING-type domain-containing protein</fullName>
    </recommendedName>
</protein>
<dbReference type="AlphaFoldDB" id="A0AAD1XMK6"/>
<comment type="pathway">
    <text evidence="1">Protein modification; protein ubiquitination.</text>
</comment>
<keyword evidence="3" id="KW-0479">Metal-binding</keyword>
<dbReference type="PROSITE" id="PS51873">
    <property type="entry name" value="TRIAD"/>
    <property type="match status" value="1"/>
</dbReference>
<keyword evidence="6" id="KW-0833">Ubl conjugation pathway</keyword>